<dbReference type="RefSeq" id="WP_265417824.1">
    <property type="nucleotide sequence ID" value="NZ_CP093443.1"/>
</dbReference>
<reference evidence="3" key="1">
    <citation type="submission" date="2022-03" db="EMBL/GenBank/DDBJ databases">
        <title>Brevibacterium spongiae sp. nov., isolated from marine sponge.</title>
        <authorList>
            <person name="Li Z."/>
            <person name="Zhang M."/>
        </authorList>
    </citation>
    <scope>NUCLEOTIDE SEQUENCE</scope>
    <source>
        <strain evidence="3">WHS-Z9</strain>
    </source>
</reference>
<evidence type="ECO:0000313" key="4">
    <source>
        <dbReference type="Proteomes" id="UP001064879"/>
    </source>
</evidence>
<name>A0ABY5SQ18_9MICO</name>
<feature type="transmembrane region" description="Helical" evidence="2">
    <location>
        <begin position="532"/>
        <end position="549"/>
    </location>
</feature>
<sequence>MPTHSSQPLRLPASRILMLGLLVGLLTVGLLATGLGLSAASAQASTEGTTTAGSTSSAEGSASVQPSADSTTTTSDDRSRAPDGKTIVFGIPGLTINDIDRERTPNLYRLLSDGAAANLNVRTIGAATCPASGWLSFGAGARAQAGPIPDAEAADEQDTARCPNMIAPSTDLEQDSLDSDDGAADPIREGEETGEGTGDEPGKSDQPHAQKSVAGATTARIEDFDAVKDPNIGSGYTVDYGMLARIVADQGKVVPAGTSAGSVDSILEPCVAAEGPGAAYAAADENGVVTNYAENANSTDCRLDLVDLGAIGIRSWLFDPIPNYSYTVPPDFDRETRVAEADRRLGDRLEAIEDNAKDGAAEPTIIVAGLGDSSGLPQLRAFIASGPGFSPGSLSSATTRTEGLLQITDLAPGILDSLGIDSPAAVGLTQTATDDDPQQRIDDLVAVAQKSTTIHQHLATFSITLDIIFYSLFILCGLLLSRSILARRGGTAAPRIHRGLGWVSLGVAALPMGAFLAGLIPWSRMDRPDLGLLLSVLGTAAALFVLALIPPWGRSWRGRVAALSGANLLIIGIDLATGSHLQANSLLGYNPIVGGRYYGLGNQGAAIFIVSLFIFLGLLISWLRGRGHRRAVIIAPIVIGLLAVFVSGNPSWGAKFGGTIAILAGLMVLLALLTKIRLSLLRLGLIGAASLAVLIGIAFLDWLRPAGSRSHFGTFFDQIVSGEALQVIGRKLGANLHIIQVNPALAIVTPLAVIAVLIFLRYLAHFPRFSSTGTGRTARLVDRWGGRLPQVFTDSDLHFGFLAAVTGLGVGLVLTDSGVAVPSTGAMVLLPYLLALSADDVEKSGAHAATVTSTGTATDDGTEEVRP</sequence>
<keyword evidence="2" id="KW-1133">Transmembrane helix</keyword>
<feature type="transmembrane region" description="Helical" evidence="2">
    <location>
        <begin position="630"/>
        <end position="648"/>
    </location>
</feature>
<organism evidence="3 4">
    <name type="scientific">Brevibacterium spongiae</name>
    <dbReference type="NCBI Taxonomy" id="2909672"/>
    <lineage>
        <taxon>Bacteria</taxon>
        <taxon>Bacillati</taxon>
        <taxon>Actinomycetota</taxon>
        <taxon>Actinomycetes</taxon>
        <taxon>Micrococcales</taxon>
        <taxon>Brevibacteriaceae</taxon>
        <taxon>Brevibacterium</taxon>
    </lineage>
</organism>
<dbReference type="Proteomes" id="UP001064879">
    <property type="component" value="Chromosome"/>
</dbReference>
<proteinExistence type="predicted"/>
<evidence type="ECO:0000256" key="2">
    <source>
        <dbReference type="SAM" id="Phobius"/>
    </source>
</evidence>
<feature type="compositionally biased region" description="Low complexity" evidence="1">
    <location>
        <begin position="42"/>
        <end position="74"/>
    </location>
</feature>
<feature type="region of interest" description="Disordered" evidence="1">
    <location>
        <begin position="42"/>
        <end position="86"/>
    </location>
</feature>
<accession>A0ABY5SQ18</accession>
<feature type="transmembrane region" description="Helical" evidence="2">
    <location>
        <begin position="561"/>
        <end position="583"/>
    </location>
</feature>
<dbReference type="EMBL" id="CP093443">
    <property type="protein sequence ID" value="UVI35151.1"/>
    <property type="molecule type" value="Genomic_DNA"/>
</dbReference>
<feature type="transmembrane region" description="Helical" evidence="2">
    <location>
        <begin position="654"/>
        <end position="673"/>
    </location>
</feature>
<feature type="transmembrane region" description="Helical" evidence="2">
    <location>
        <begin position="680"/>
        <end position="700"/>
    </location>
</feature>
<feature type="transmembrane region" description="Helical" evidence="2">
    <location>
        <begin position="744"/>
        <end position="764"/>
    </location>
</feature>
<feature type="region of interest" description="Disordered" evidence="1">
    <location>
        <begin position="145"/>
        <end position="215"/>
    </location>
</feature>
<feature type="transmembrane region" description="Helical" evidence="2">
    <location>
        <begin position="500"/>
        <end position="520"/>
    </location>
</feature>
<keyword evidence="2" id="KW-0812">Transmembrane</keyword>
<evidence type="ECO:0000256" key="1">
    <source>
        <dbReference type="SAM" id="MobiDB-lite"/>
    </source>
</evidence>
<feature type="compositionally biased region" description="Acidic residues" evidence="1">
    <location>
        <begin position="172"/>
        <end position="183"/>
    </location>
</feature>
<evidence type="ECO:0000313" key="3">
    <source>
        <dbReference type="EMBL" id="UVI35151.1"/>
    </source>
</evidence>
<keyword evidence="4" id="KW-1185">Reference proteome</keyword>
<feature type="transmembrane region" description="Helical" evidence="2">
    <location>
        <begin position="458"/>
        <end position="480"/>
    </location>
</feature>
<keyword evidence="2" id="KW-0472">Membrane</keyword>
<gene>
    <name evidence="3" type="ORF">L1F31_13635</name>
</gene>
<feature type="transmembrane region" description="Helical" evidence="2">
    <location>
        <begin position="603"/>
        <end position="623"/>
    </location>
</feature>
<protein>
    <submittedName>
        <fullName evidence="3">Uncharacterized protein</fullName>
    </submittedName>
</protein>